<proteinExistence type="predicted"/>
<dbReference type="AlphaFoldDB" id="A0A7C9FP82"/>
<organism evidence="1 2">
    <name type="scientific">Salmonirosea aquatica</name>
    <dbReference type="NCBI Taxonomy" id="2654236"/>
    <lineage>
        <taxon>Bacteria</taxon>
        <taxon>Pseudomonadati</taxon>
        <taxon>Bacteroidota</taxon>
        <taxon>Cytophagia</taxon>
        <taxon>Cytophagales</taxon>
        <taxon>Spirosomataceae</taxon>
        <taxon>Salmonirosea</taxon>
    </lineage>
</organism>
<dbReference type="EMBL" id="WHLY01000002">
    <property type="protein sequence ID" value="MPR34111.1"/>
    <property type="molecule type" value="Genomic_DNA"/>
</dbReference>
<evidence type="ECO:0000313" key="2">
    <source>
        <dbReference type="Proteomes" id="UP000479293"/>
    </source>
</evidence>
<sequence>MNVVYFDGVCNLCNSAVNFLIDRDKKGRLKFASLQSEAGKVVLQRLGLLAQDYDSFILLVNGKPYQKSEAAVEVMKLLGGGWSLLYGFRIIPRAWRDWLYTRIAQNRYRWFGKRTECRLPTPQLRARFL</sequence>
<keyword evidence="2" id="KW-1185">Reference proteome</keyword>
<dbReference type="GO" id="GO:0015035">
    <property type="term" value="F:protein-disulfide reductase activity"/>
    <property type="evidence" value="ECO:0007669"/>
    <property type="project" value="InterPro"/>
</dbReference>
<reference evidence="1 2" key="1">
    <citation type="submission" date="2019-10" db="EMBL/GenBank/DDBJ databases">
        <title>Draft Genome Sequence of Cytophagaceae sp. SJW1-29.</title>
        <authorList>
            <person name="Choi A."/>
        </authorList>
    </citation>
    <scope>NUCLEOTIDE SEQUENCE [LARGE SCALE GENOMIC DNA]</scope>
    <source>
        <strain evidence="1 2">SJW1-29</strain>
    </source>
</reference>
<name>A0A7C9FP82_9BACT</name>
<comment type="caution">
    <text evidence="1">The sequence shown here is derived from an EMBL/GenBank/DDBJ whole genome shotgun (WGS) entry which is preliminary data.</text>
</comment>
<gene>
    <name evidence="1" type="ORF">GBK04_12220</name>
</gene>
<dbReference type="Pfam" id="PF04134">
    <property type="entry name" value="DCC1-like"/>
    <property type="match status" value="1"/>
</dbReference>
<dbReference type="InterPro" id="IPR052927">
    <property type="entry name" value="DCC_oxidoreductase"/>
</dbReference>
<accession>A0A7C9FP82</accession>
<protein>
    <submittedName>
        <fullName evidence="1">DUF393 domain-containing protein</fullName>
    </submittedName>
</protein>
<dbReference type="InterPro" id="IPR007263">
    <property type="entry name" value="DCC1-like"/>
</dbReference>
<dbReference type="Proteomes" id="UP000479293">
    <property type="component" value="Unassembled WGS sequence"/>
</dbReference>
<dbReference type="PANTHER" id="PTHR33639:SF2">
    <property type="entry name" value="DUF393 DOMAIN-CONTAINING PROTEIN"/>
    <property type="match status" value="1"/>
</dbReference>
<evidence type="ECO:0000313" key="1">
    <source>
        <dbReference type="EMBL" id="MPR34111.1"/>
    </source>
</evidence>
<dbReference type="RefSeq" id="WP_152760057.1">
    <property type="nucleotide sequence ID" value="NZ_WHLY01000002.1"/>
</dbReference>
<dbReference type="PANTHER" id="PTHR33639">
    <property type="entry name" value="THIOL-DISULFIDE OXIDOREDUCTASE DCC"/>
    <property type="match status" value="1"/>
</dbReference>